<name>A0A6J1L5H0_DROHY</name>
<gene>
    <name evidence="8 9 10" type="primary">LOC111593294</name>
</gene>
<evidence type="ECO:0000313" key="7">
    <source>
        <dbReference type="Proteomes" id="UP000504633"/>
    </source>
</evidence>
<dbReference type="GO" id="GO:0015267">
    <property type="term" value="F:channel activity"/>
    <property type="evidence" value="ECO:0007669"/>
    <property type="project" value="InterPro"/>
</dbReference>
<dbReference type="RefSeq" id="XP_023161740.1">
    <property type="nucleotide sequence ID" value="XM_023305972.1"/>
</dbReference>
<keyword evidence="5" id="KW-0813">Transport</keyword>
<reference evidence="8 9" key="1">
    <citation type="submission" date="2025-04" db="UniProtKB">
        <authorList>
            <consortium name="RefSeq"/>
        </authorList>
    </citation>
    <scope>IDENTIFICATION</scope>
    <source>
        <strain evidence="8 9">15085-1641.00</strain>
        <tissue evidence="8 9">Whole body</tissue>
    </source>
</reference>
<accession>A0A6J1L5H0</accession>
<dbReference type="RefSeq" id="XP_023161742.1">
    <property type="nucleotide sequence ID" value="XM_023305974.1"/>
</dbReference>
<dbReference type="AlphaFoldDB" id="A0A6J1L5H0"/>
<evidence type="ECO:0000313" key="8">
    <source>
        <dbReference type="RefSeq" id="XP_023161740.1"/>
    </source>
</evidence>
<dbReference type="Proteomes" id="UP000504633">
    <property type="component" value="Unplaced"/>
</dbReference>
<comment type="subcellular location">
    <subcellularLocation>
        <location evidence="1">Membrane</location>
        <topology evidence="1">Multi-pass membrane protein</topology>
    </subcellularLocation>
</comment>
<evidence type="ECO:0000256" key="1">
    <source>
        <dbReference type="ARBA" id="ARBA00004141"/>
    </source>
</evidence>
<dbReference type="PANTHER" id="PTHR19139:SF270">
    <property type="entry name" value="ENTOMOGLYCEROPORIN 1-RELATED"/>
    <property type="match status" value="1"/>
</dbReference>
<evidence type="ECO:0000313" key="10">
    <source>
        <dbReference type="RefSeq" id="XP_023161742.1"/>
    </source>
</evidence>
<evidence type="ECO:0000256" key="4">
    <source>
        <dbReference type="ARBA" id="ARBA00023136"/>
    </source>
</evidence>
<dbReference type="InterPro" id="IPR034294">
    <property type="entry name" value="Aquaporin_transptr"/>
</dbReference>
<dbReference type="OrthoDB" id="3222at2759"/>
<organism evidence="7 10">
    <name type="scientific">Drosophila hydei</name>
    <name type="common">Fruit fly</name>
    <dbReference type="NCBI Taxonomy" id="7224"/>
    <lineage>
        <taxon>Eukaryota</taxon>
        <taxon>Metazoa</taxon>
        <taxon>Ecdysozoa</taxon>
        <taxon>Arthropoda</taxon>
        <taxon>Hexapoda</taxon>
        <taxon>Insecta</taxon>
        <taxon>Pterygota</taxon>
        <taxon>Neoptera</taxon>
        <taxon>Endopterygota</taxon>
        <taxon>Diptera</taxon>
        <taxon>Brachycera</taxon>
        <taxon>Muscomorpha</taxon>
        <taxon>Ephydroidea</taxon>
        <taxon>Drosophilidae</taxon>
        <taxon>Drosophila</taxon>
    </lineage>
</organism>
<dbReference type="GO" id="GO:0005886">
    <property type="term" value="C:plasma membrane"/>
    <property type="evidence" value="ECO:0007669"/>
    <property type="project" value="TreeGrafter"/>
</dbReference>
<keyword evidence="2 5" id="KW-0812">Transmembrane</keyword>
<dbReference type="SUPFAM" id="SSF81338">
    <property type="entry name" value="Aquaporin-like"/>
    <property type="match status" value="1"/>
</dbReference>
<dbReference type="InterPro" id="IPR023271">
    <property type="entry name" value="Aquaporin-like"/>
</dbReference>
<sequence>MGNFKFDKDVAKKLFAECTGTAIAITLGCSLFTTGTIITIQDNTAPAIVWGFAYLTAVQIFAFLSGAHLNPAVSGTAAIVGVMEWKMMLFYMLAQFIGAFIGIALSFAVAPSTTNLCLSYGSSEMKIFGVELFATIFLLFTYCAAWDTRSENAYDTLPLRVGFIIAALSFATNSISGCHLNFFRTFVAVLMNGKWEILWPYFVAHLIAACAVGCLWRFLVAKEKPEPMT</sequence>
<keyword evidence="7" id="KW-1185">Reference proteome</keyword>
<dbReference type="Gene3D" id="1.20.1080.10">
    <property type="entry name" value="Glycerol uptake facilitator protein"/>
    <property type="match status" value="1"/>
</dbReference>
<feature type="transmembrane region" description="Helical" evidence="6">
    <location>
        <begin position="21"/>
        <end position="41"/>
    </location>
</feature>
<evidence type="ECO:0000313" key="9">
    <source>
        <dbReference type="RefSeq" id="XP_023161741.1"/>
    </source>
</evidence>
<comment type="similarity">
    <text evidence="5">Belongs to the MIP/aquaporin (TC 1.A.8) family.</text>
</comment>
<dbReference type="PRINTS" id="PR00783">
    <property type="entry name" value="MINTRINSICP"/>
</dbReference>
<keyword evidence="3 6" id="KW-1133">Transmembrane helix</keyword>
<protein>
    <submittedName>
        <fullName evidence="8 9">Probable aquaporin NIP-type</fullName>
    </submittedName>
</protein>
<evidence type="ECO:0000256" key="6">
    <source>
        <dbReference type="SAM" id="Phobius"/>
    </source>
</evidence>
<feature type="transmembrane region" description="Helical" evidence="6">
    <location>
        <begin position="157"/>
        <end position="177"/>
    </location>
</feature>
<dbReference type="GeneID" id="111593294"/>
<dbReference type="KEGG" id="dhe:111593294"/>
<dbReference type="InterPro" id="IPR000425">
    <property type="entry name" value="MIP"/>
</dbReference>
<dbReference type="PROSITE" id="PS51257">
    <property type="entry name" value="PROKAR_LIPOPROTEIN"/>
    <property type="match status" value="1"/>
</dbReference>
<dbReference type="OMA" id="MEWQLML"/>
<evidence type="ECO:0000256" key="3">
    <source>
        <dbReference type="ARBA" id="ARBA00022989"/>
    </source>
</evidence>
<feature type="transmembrane region" description="Helical" evidence="6">
    <location>
        <begin position="197"/>
        <end position="219"/>
    </location>
</feature>
<proteinExistence type="inferred from homology"/>
<dbReference type="RefSeq" id="XP_023161741.1">
    <property type="nucleotide sequence ID" value="XM_023305973.1"/>
</dbReference>
<feature type="transmembrane region" description="Helical" evidence="6">
    <location>
        <begin position="88"/>
        <end position="107"/>
    </location>
</feature>
<evidence type="ECO:0000256" key="5">
    <source>
        <dbReference type="RuleBase" id="RU000477"/>
    </source>
</evidence>
<dbReference type="PANTHER" id="PTHR19139">
    <property type="entry name" value="AQUAPORIN TRANSPORTER"/>
    <property type="match status" value="1"/>
</dbReference>
<feature type="transmembrane region" description="Helical" evidence="6">
    <location>
        <begin position="127"/>
        <end position="145"/>
    </location>
</feature>
<evidence type="ECO:0000256" key="2">
    <source>
        <dbReference type="ARBA" id="ARBA00022692"/>
    </source>
</evidence>
<dbReference type="Pfam" id="PF00230">
    <property type="entry name" value="MIP"/>
    <property type="match status" value="1"/>
</dbReference>
<keyword evidence="4 6" id="KW-0472">Membrane</keyword>